<dbReference type="EMBL" id="JAVHJS010000006">
    <property type="protein sequence ID" value="KAK2854940.1"/>
    <property type="molecule type" value="Genomic_DNA"/>
</dbReference>
<reference evidence="1" key="1">
    <citation type="submission" date="2023-08" db="EMBL/GenBank/DDBJ databases">
        <title>Pelteobagrus vachellii genome.</title>
        <authorList>
            <person name="Liu H."/>
        </authorList>
    </citation>
    <scope>NUCLEOTIDE SEQUENCE</scope>
    <source>
        <strain evidence="1">PRFRI_2022a</strain>
        <tissue evidence="1">Muscle</tissue>
    </source>
</reference>
<gene>
    <name evidence="1" type="ORF">Q7C36_006809</name>
</gene>
<sequence length="72" mass="8609">MQWEEGFFECLATQIANTIEQRPFWSRCERRACLSYRYQLITPWGYSRNHLPVLSFSSFSSFSPLPFSHLKK</sequence>
<proteinExistence type="predicted"/>
<comment type="caution">
    <text evidence="1">The sequence shown here is derived from an EMBL/GenBank/DDBJ whole genome shotgun (WGS) entry which is preliminary data.</text>
</comment>
<evidence type="ECO:0000313" key="1">
    <source>
        <dbReference type="EMBL" id="KAK2854940.1"/>
    </source>
</evidence>
<keyword evidence="2" id="KW-1185">Reference proteome</keyword>
<protein>
    <submittedName>
        <fullName evidence="1">Uncharacterized protein</fullName>
    </submittedName>
</protein>
<organism evidence="1 2">
    <name type="scientific">Tachysurus vachellii</name>
    <name type="common">Darkbarbel catfish</name>
    <name type="synonym">Pelteobagrus vachellii</name>
    <dbReference type="NCBI Taxonomy" id="175792"/>
    <lineage>
        <taxon>Eukaryota</taxon>
        <taxon>Metazoa</taxon>
        <taxon>Chordata</taxon>
        <taxon>Craniata</taxon>
        <taxon>Vertebrata</taxon>
        <taxon>Euteleostomi</taxon>
        <taxon>Actinopterygii</taxon>
        <taxon>Neopterygii</taxon>
        <taxon>Teleostei</taxon>
        <taxon>Ostariophysi</taxon>
        <taxon>Siluriformes</taxon>
        <taxon>Bagridae</taxon>
        <taxon>Tachysurus</taxon>
    </lineage>
</organism>
<dbReference type="Proteomes" id="UP001187315">
    <property type="component" value="Unassembled WGS sequence"/>
</dbReference>
<evidence type="ECO:0000313" key="2">
    <source>
        <dbReference type="Proteomes" id="UP001187315"/>
    </source>
</evidence>
<accession>A0AA88NDH8</accession>
<name>A0AA88NDH8_TACVA</name>
<dbReference type="AlphaFoldDB" id="A0AA88NDH8"/>